<name>A0A1L3KLM6_9VIRU</name>
<dbReference type="InterPro" id="IPR043128">
    <property type="entry name" value="Rev_trsase/Diguanyl_cyclase"/>
</dbReference>
<proteinExistence type="predicted"/>
<dbReference type="PROSITE" id="PS50507">
    <property type="entry name" value="RDRP_SSRNA_POS"/>
    <property type="match status" value="1"/>
</dbReference>
<sequence>MSGPKGLLDIGFIDKGKFNRPGVSEYSKRFSTPVTTPYVDGLTSAILRSQGYHVDGVIDPANLYDPEQLYDGLARYAKAQPGRKDEFQFLEAYNFVYSIFAKPKDEDYLKVLDDIDMLDALKMDKSAGIGLLGSKGANIVIGLRREQMVKKGQKAPNPCQAFARTQRGGKTRLVWGYPLEMTMMEARFARPLIDVFKKGTTPMTIGVPKYAVAAKISCNIKEKGNVYSLDFSKFDSSISEDLIRCAFSILKTWFSPEDRLEGAWGKIVNYFIYTPIVMPNGKLYHGKAKGVPSGSFFTQLVDSIVNLLAIKYATNVQNVDLAAGDILVLGDDSIFGTRKNLSMDKLKDDLAELGLTVNLEKSGINTYHYLGSYWRFGTPHNTRDEIAKRILCPERYRYHGRKSLSDKLDLAVELLENMTANWVEAETFVWRQHSAWAALAEAKHDSPEEALCGWEKARFSQGLSVRKSLPWLRILL</sequence>
<keyword evidence="2" id="KW-0548">Nucleotidyltransferase</keyword>
<keyword evidence="1" id="KW-0808">Transferase</keyword>
<dbReference type="Pfam" id="PF00680">
    <property type="entry name" value="RdRP_1"/>
    <property type="match status" value="1"/>
</dbReference>
<evidence type="ECO:0000256" key="2">
    <source>
        <dbReference type="ARBA" id="ARBA00022695"/>
    </source>
</evidence>
<evidence type="ECO:0000259" key="4">
    <source>
        <dbReference type="PROSITE" id="PS50507"/>
    </source>
</evidence>
<dbReference type="Gene3D" id="3.30.70.270">
    <property type="match status" value="1"/>
</dbReference>
<dbReference type="GO" id="GO:0003968">
    <property type="term" value="F:RNA-directed RNA polymerase activity"/>
    <property type="evidence" value="ECO:0007669"/>
    <property type="project" value="InterPro"/>
</dbReference>
<evidence type="ECO:0000256" key="3">
    <source>
        <dbReference type="ARBA" id="ARBA00022953"/>
    </source>
</evidence>
<evidence type="ECO:0000256" key="1">
    <source>
        <dbReference type="ARBA" id="ARBA00022679"/>
    </source>
</evidence>
<accession>A0A1L3KLM6</accession>
<feature type="domain" description="RdRp catalytic" evidence="4">
    <location>
        <begin position="224"/>
        <end position="345"/>
    </location>
</feature>
<keyword evidence="3" id="KW-0693">Viral RNA replication</keyword>
<protein>
    <submittedName>
        <fullName evidence="5">RdRp</fullName>
    </submittedName>
</protein>
<dbReference type="GO" id="GO:0006351">
    <property type="term" value="P:DNA-templated transcription"/>
    <property type="evidence" value="ECO:0007669"/>
    <property type="project" value="InterPro"/>
</dbReference>
<dbReference type="InterPro" id="IPR001205">
    <property type="entry name" value="RNA-dir_pol_C"/>
</dbReference>
<dbReference type="GO" id="GO:0039694">
    <property type="term" value="P:viral RNA genome replication"/>
    <property type="evidence" value="ECO:0007669"/>
    <property type="project" value="InterPro"/>
</dbReference>
<dbReference type="EMBL" id="KX884182">
    <property type="protein sequence ID" value="APG78297.1"/>
    <property type="molecule type" value="Genomic_RNA"/>
</dbReference>
<organism evidence="5">
    <name type="scientific">Hubei partiti-like virus 53</name>
    <dbReference type="NCBI Taxonomy" id="1923062"/>
    <lineage>
        <taxon>Viruses</taxon>
        <taxon>Riboviria</taxon>
    </lineage>
</organism>
<dbReference type="InterPro" id="IPR007094">
    <property type="entry name" value="RNA-dir_pol_PSvirus"/>
</dbReference>
<reference evidence="5" key="1">
    <citation type="journal article" date="2016" name="Nature">
        <title>Redefining the invertebrate RNA virosphere.</title>
        <authorList>
            <person name="Shi M."/>
            <person name="Lin X.D."/>
            <person name="Tian J.H."/>
            <person name="Chen L.J."/>
            <person name="Chen X."/>
            <person name="Li C.X."/>
            <person name="Qin X.C."/>
            <person name="Li J."/>
            <person name="Cao J.P."/>
            <person name="Eden J.S."/>
            <person name="Buchmann J."/>
            <person name="Wang W."/>
            <person name="Xu J."/>
            <person name="Holmes E.C."/>
            <person name="Zhang Y.Z."/>
        </authorList>
    </citation>
    <scope>NUCLEOTIDE SEQUENCE</scope>
    <source>
        <strain evidence="5">SZmix20674</strain>
    </source>
</reference>
<dbReference type="SUPFAM" id="SSF56672">
    <property type="entry name" value="DNA/RNA polymerases"/>
    <property type="match status" value="1"/>
</dbReference>
<dbReference type="InterPro" id="IPR043502">
    <property type="entry name" value="DNA/RNA_pol_sf"/>
</dbReference>
<dbReference type="GO" id="GO:0003723">
    <property type="term" value="F:RNA binding"/>
    <property type="evidence" value="ECO:0007669"/>
    <property type="project" value="InterPro"/>
</dbReference>
<evidence type="ECO:0000313" key="5">
    <source>
        <dbReference type="EMBL" id="APG78297.1"/>
    </source>
</evidence>